<evidence type="ECO:0000256" key="1">
    <source>
        <dbReference type="SAM" id="Coils"/>
    </source>
</evidence>
<feature type="compositionally biased region" description="Low complexity" evidence="2">
    <location>
        <begin position="197"/>
        <end position="208"/>
    </location>
</feature>
<protein>
    <submittedName>
        <fullName evidence="3">Uncharacterized protein</fullName>
    </submittedName>
</protein>
<keyword evidence="4" id="KW-1185">Reference proteome</keyword>
<evidence type="ECO:0000313" key="4">
    <source>
        <dbReference type="Proteomes" id="UP001498398"/>
    </source>
</evidence>
<reference evidence="3 4" key="1">
    <citation type="submission" date="2024-01" db="EMBL/GenBank/DDBJ databases">
        <title>A draft genome for the cacao thread blight pathogen Marasmiellus scandens.</title>
        <authorList>
            <person name="Baruah I.K."/>
            <person name="Leung J."/>
            <person name="Bukari Y."/>
            <person name="Amoako-Attah I."/>
            <person name="Meinhardt L.W."/>
            <person name="Bailey B.A."/>
            <person name="Cohen S.P."/>
        </authorList>
    </citation>
    <scope>NUCLEOTIDE SEQUENCE [LARGE SCALE GENOMIC DNA]</scope>
    <source>
        <strain evidence="3 4">GH-19</strain>
    </source>
</reference>
<proteinExistence type="predicted"/>
<feature type="compositionally biased region" description="Low complexity" evidence="2">
    <location>
        <begin position="218"/>
        <end position="230"/>
    </location>
</feature>
<evidence type="ECO:0000313" key="3">
    <source>
        <dbReference type="EMBL" id="KAK7470494.1"/>
    </source>
</evidence>
<feature type="region of interest" description="Disordered" evidence="2">
    <location>
        <begin position="458"/>
        <end position="478"/>
    </location>
</feature>
<sequence length="638" mass="70550">MDFFSGSVNGRKRTKSATSRSSTRTRTTSTADSSVTKYSLRSHSTTTAATTVEDEPSIYETPPGTMKKLQKHRGRSPGGAVSETEASLRRSVTKSTTKSSRTSRSMSRDIDSDVTDMDDDDDDFFRGGELDTSDQDLALQLELARRNSQNQNERQARRRVEPPSDVPIYEGEYRKSLLRSSSNVQTIEDTPFGLRPASRASTSRDSTSQCTVTPGDARSPSPRPRSLSRNPSDRRPLGPRSPSPLPPSRSPRPPSPEELSSMDTDELTDEINSIVQPRQTGIPRSKRQPLHPAGNQATPRAGPSSVTSPVIEPLSIKKKTSIRGTGGIASPTPVRKSGRNSLARTPGHKVMTPRRVSPQIRLGKGTASPVQSPQINGDLEKAVQLAQTTKEDIESSHRAVKRIRLEISRQRPNSNIDAGGDISRPVSPIKGLRTPQRDAPMTRAAQERMDEMRSLISQRTGESTPRTRPQSVFGTPLRAHNSVDSPAVFIGPSTSLEPFAVEAEMNLDKAINNQEVLLSSLQHLSNSFKERANDLERAKIELQNSKRQCEVVKSLLTDATNEKEIMYEAFNEELDSMYNDANLPEDEAWTAMTKDLKATKEARNTLAQENSDLKRRLAEVELQKEEWGRLLRHHGLIP</sequence>
<dbReference type="EMBL" id="JBANRG010000002">
    <property type="protein sequence ID" value="KAK7470494.1"/>
    <property type="molecule type" value="Genomic_DNA"/>
</dbReference>
<keyword evidence="1" id="KW-0175">Coiled coil</keyword>
<feature type="coiled-coil region" evidence="1">
    <location>
        <begin position="596"/>
        <end position="630"/>
    </location>
</feature>
<feature type="compositionally biased region" description="Polar residues" evidence="2">
    <location>
        <begin position="35"/>
        <end position="50"/>
    </location>
</feature>
<organism evidence="3 4">
    <name type="scientific">Marasmiellus scandens</name>
    <dbReference type="NCBI Taxonomy" id="2682957"/>
    <lineage>
        <taxon>Eukaryota</taxon>
        <taxon>Fungi</taxon>
        <taxon>Dikarya</taxon>
        <taxon>Basidiomycota</taxon>
        <taxon>Agaricomycotina</taxon>
        <taxon>Agaricomycetes</taxon>
        <taxon>Agaricomycetidae</taxon>
        <taxon>Agaricales</taxon>
        <taxon>Marasmiineae</taxon>
        <taxon>Omphalotaceae</taxon>
        <taxon>Marasmiellus</taxon>
    </lineage>
</organism>
<feature type="compositionally biased region" description="Low complexity" evidence="2">
    <location>
        <begin position="16"/>
        <end position="34"/>
    </location>
</feature>
<evidence type="ECO:0000256" key="2">
    <source>
        <dbReference type="SAM" id="MobiDB-lite"/>
    </source>
</evidence>
<feature type="compositionally biased region" description="Pro residues" evidence="2">
    <location>
        <begin position="239"/>
        <end position="256"/>
    </location>
</feature>
<feature type="region of interest" description="Disordered" evidence="2">
    <location>
        <begin position="1"/>
        <end position="264"/>
    </location>
</feature>
<feature type="compositionally biased region" description="Acidic residues" evidence="2">
    <location>
        <begin position="112"/>
        <end position="123"/>
    </location>
</feature>
<dbReference type="Proteomes" id="UP001498398">
    <property type="component" value="Unassembled WGS sequence"/>
</dbReference>
<feature type="region of interest" description="Disordered" evidence="2">
    <location>
        <begin position="276"/>
        <end position="374"/>
    </location>
</feature>
<comment type="caution">
    <text evidence="3">The sequence shown here is derived from an EMBL/GenBank/DDBJ whole genome shotgun (WGS) entry which is preliminary data.</text>
</comment>
<feature type="compositionally biased region" description="Polar residues" evidence="2">
    <location>
        <begin position="178"/>
        <end position="188"/>
    </location>
</feature>
<feature type="compositionally biased region" description="Low complexity" evidence="2">
    <location>
        <begin position="89"/>
        <end position="105"/>
    </location>
</feature>
<feature type="coiled-coil region" evidence="1">
    <location>
        <begin position="518"/>
        <end position="562"/>
    </location>
</feature>
<feature type="compositionally biased region" description="Polar residues" evidence="2">
    <location>
        <begin position="458"/>
        <end position="473"/>
    </location>
</feature>
<name>A0ABR1K352_9AGAR</name>
<gene>
    <name evidence="3" type="ORF">VKT23_001920</name>
</gene>
<accession>A0ABR1K352</accession>
<feature type="region of interest" description="Disordered" evidence="2">
    <location>
        <begin position="412"/>
        <end position="442"/>
    </location>
</feature>